<protein>
    <submittedName>
        <fullName evidence="1">Uncharacterized protein</fullName>
    </submittedName>
</protein>
<dbReference type="AlphaFoldDB" id="A0A0E9U0S7"/>
<sequence>MKNSSPDNNSLTVKIQLFLPKQQIYSSFIVHAQLYFSPTCV</sequence>
<reference evidence="1" key="1">
    <citation type="submission" date="2014-11" db="EMBL/GenBank/DDBJ databases">
        <authorList>
            <person name="Amaro Gonzalez C."/>
        </authorList>
    </citation>
    <scope>NUCLEOTIDE SEQUENCE</scope>
</reference>
<evidence type="ECO:0000313" key="1">
    <source>
        <dbReference type="EMBL" id="JAH59396.1"/>
    </source>
</evidence>
<accession>A0A0E9U0S7</accession>
<proteinExistence type="predicted"/>
<dbReference type="EMBL" id="GBXM01049181">
    <property type="protein sequence ID" value="JAH59396.1"/>
    <property type="molecule type" value="Transcribed_RNA"/>
</dbReference>
<reference evidence="1" key="2">
    <citation type="journal article" date="2015" name="Fish Shellfish Immunol.">
        <title>Early steps in the European eel (Anguilla anguilla)-Vibrio vulnificus interaction in the gills: Role of the RtxA13 toxin.</title>
        <authorList>
            <person name="Callol A."/>
            <person name="Pajuelo D."/>
            <person name="Ebbesson L."/>
            <person name="Teles M."/>
            <person name="MacKenzie S."/>
            <person name="Amaro C."/>
        </authorList>
    </citation>
    <scope>NUCLEOTIDE SEQUENCE</scope>
</reference>
<name>A0A0E9U0S7_ANGAN</name>
<organism evidence="1">
    <name type="scientific">Anguilla anguilla</name>
    <name type="common">European freshwater eel</name>
    <name type="synonym">Muraena anguilla</name>
    <dbReference type="NCBI Taxonomy" id="7936"/>
    <lineage>
        <taxon>Eukaryota</taxon>
        <taxon>Metazoa</taxon>
        <taxon>Chordata</taxon>
        <taxon>Craniata</taxon>
        <taxon>Vertebrata</taxon>
        <taxon>Euteleostomi</taxon>
        <taxon>Actinopterygii</taxon>
        <taxon>Neopterygii</taxon>
        <taxon>Teleostei</taxon>
        <taxon>Anguilliformes</taxon>
        <taxon>Anguillidae</taxon>
        <taxon>Anguilla</taxon>
    </lineage>
</organism>